<reference evidence="2 3" key="1">
    <citation type="journal article" date="2012" name="BMC Genomics">
        <title>Comparative genomic analysis of human infective Trypanosoma cruzi lineages with the bat-restricted subspecies T. cruzi marinkellei.</title>
        <authorList>
            <person name="Franzen O."/>
            <person name="Talavera-Lopez C."/>
            <person name="Ochaya S."/>
            <person name="Butler C.E."/>
            <person name="Messenger L.A."/>
            <person name="Lewis M.D."/>
            <person name="Llewellyn M.S."/>
            <person name="Marinkelle C.J."/>
            <person name="Tyler K.M."/>
            <person name="Miles M.A."/>
            <person name="Andersson B."/>
        </authorList>
    </citation>
    <scope>NUCLEOTIDE SEQUENCE [LARGE SCALE GENOMIC DNA]</scope>
    <source>
        <strain evidence="2 3">B7</strain>
    </source>
</reference>
<proteinExistence type="predicted"/>
<gene>
    <name evidence="2" type="ORF">MOQ_003975</name>
</gene>
<dbReference type="EMBL" id="AHKC01010218">
    <property type="protein sequence ID" value="EKF32179.1"/>
    <property type="molecule type" value="Genomic_DNA"/>
</dbReference>
<evidence type="ECO:0000259" key="1">
    <source>
        <dbReference type="Pfam" id="PF22925"/>
    </source>
</evidence>
<dbReference type="InterPro" id="IPR055239">
    <property type="entry name" value="TS_C"/>
</dbReference>
<dbReference type="AlphaFoldDB" id="K2N2L8"/>
<dbReference type="SUPFAM" id="SSF49899">
    <property type="entry name" value="Concanavalin A-like lectins/glucanases"/>
    <property type="match status" value="1"/>
</dbReference>
<dbReference type="Proteomes" id="UP000007350">
    <property type="component" value="Unassembled WGS sequence"/>
</dbReference>
<dbReference type="InterPro" id="IPR013320">
    <property type="entry name" value="ConA-like_dom_sf"/>
</dbReference>
<protein>
    <submittedName>
        <fullName evidence="2">Trans-sialidase, putative</fullName>
    </submittedName>
</protein>
<dbReference type="GO" id="GO:0004308">
    <property type="term" value="F:exo-alpha-sialidase activity"/>
    <property type="evidence" value="ECO:0007669"/>
    <property type="project" value="InterPro"/>
</dbReference>
<dbReference type="Gene3D" id="2.60.120.200">
    <property type="match status" value="1"/>
</dbReference>
<name>K2N2L8_TRYCR</name>
<sequence>MGVKTNGNGNTVHLGLSYSSGGRWKLSCGEKKSKELSSPLKPGKTHQLAIVLQNGNESTAYVDGQRLGLDESCVFGTAESNEISHFYIGGDGGNAGKQEDVCVTVRNVLLYNRPLSAVEVGALN</sequence>
<keyword evidence="3" id="KW-1185">Reference proteome</keyword>
<evidence type="ECO:0000313" key="3">
    <source>
        <dbReference type="Proteomes" id="UP000007350"/>
    </source>
</evidence>
<feature type="domain" description="Trans-sialidase C-terminal" evidence="1">
    <location>
        <begin position="1"/>
        <end position="117"/>
    </location>
</feature>
<dbReference type="Pfam" id="PF22925">
    <property type="entry name" value="TS_C"/>
    <property type="match status" value="1"/>
</dbReference>
<dbReference type="InterPro" id="IPR008377">
    <property type="entry name" value="Sialidase_trypan"/>
</dbReference>
<organism evidence="2 3">
    <name type="scientific">Trypanosoma cruzi marinkellei</name>
    <dbReference type="NCBI Taxonomy" id="85056"/>
    <lineage>
        <taxon>Eukaryota</taxon>
        <taxon>Discoba</taxon>
        <taxon>Euglenozoa</taxon>
        <taxon>Kinetoplastea</taxon>
        <taxon>Metakinetoplastina</taxon>
        <taxon>Trypanosomatida</taxon>
        <taxon>Trypanosomatidae</taxon>
        <taxon>Trypanosoma</taxon>
        <taxon>Schizotrypanum</taxon>
    </lineage>
</organism>
<dbReference type="PRINTS" id="PR01803">
    <property type="entry name" value="TCSIALIDASE"/>
</dbReference>
<feature type="non-terminal residue" evidence="2">
    <location>
        <position position="124"/>
    </location>
</feature>
<accession>K2N2L8</accession>
<comment type="caution">
    <text evidence="2">The sequence shown here is derived from an EMBL/GenBank/DDBJ whole genome shotgun (WGS) entry which is preliminary data.</text>
</comment>
<evidence type="ECO:0000313" key="2">
    <source>
        <dbReference type="EMBL" id="EKF32179.1"/>
    </source>
</evidence>